<keyword evidence="3" id="KW-0378">Hydrolase</keyword>
<name>A0A1I2FFU0_9BACT</name>
<dbReference type="PANTHER" id="PTHR43037">
    <property type="entry name" value="UNNAMED PRODUCT-RELATED"/>
    <property type="match status" value="1"/>
</dbReference>
<evidence type="ECO:0000256" key="1">
    <source>
        <dbReference type="ARBA" id="ARBA00022729"/>
    </source>
</evidence>
<dbReference type="PANTHER" id="PTHR43037:SF1">
    <property type="entry name" value="BLL1128 PROTEIN"/>
    <property type="match status" value="1"/>
</dbReference>
<proteinExistence type="predicted"/>
<dbReference type="GO" id="GO:0006508">
    <property type="term" value="P:proteolysis"/>
    <property type="evidence" value="ECO:0007669"/>
    <property type="project" value="InterPro"/>
</dbReference>
<feature type="domain" description="Peptidase S9 prolyl oligopeptidase catalytic" evidence="2">
    <location>
        <begin position="186"/>
        <end position="248"/>
    </location>
</feature>
<dbReference type="InterPro" id="IPR001375">
    <property type="entry name" value="Peptidase_S9_cat"/>
</dbReference>
<dbReference type="SUPFAM" id="SSF53474">
    <property type="entry name" value="alpha/beta-Hydrolases"/>
    <property type="match status" value="1"/>
</dbReference>
<accession>A0A1I2FFU0</accession>
<protein>
    <submittedName>
        <fullName evidence="3">Dienelactone hydrolase family protein</fullName>
    </submittedName>
</protein>
<dbReference type="AlphaFoldDB" id="A0A1I2FFU0"/>
<gene>
    <name evidence="3" type="ORF">SAMN05216283_102450</name>
</gene>
<reference evidence="3 4" key="1">
    <citation type="submission" date="2016-10" db="EMBL/GenBank/DDBJ databases">
        <authorList>
            <person name="de Groot N.N."/>
        </authorList>
    </citation>
    <scope>NUCLEOTIDE SEQUENCE [LARGE SCALE GENOMIC DNA]</scope>
    <source>
        <strain evidence="3 4">CGMCC 1.9156</strain>
    </source>
</reference>
<dbReference type="STRING" id="655355.SAMN05216283_102450"/>
<dbReference type="Proteomes" id="UP000198964">
    <property type="component" value="Unassembled WGS sequence"/>
</dbReference>
<evidence type="ECO:0000313" key="4">
    <source>
        <dbReference type="Proteomes" id="UP000198964"/>
    </source>
</evidence>
<dbReference type="InterPro" id="IPR050955">
    <property type="entry name" value="Plant_Biomass_Hydrol_Est"/>
</dbReference>
<dbReference type="Pfam" id="PF00756">
    <property type="entry name" value="Esterase"/>
    <property type="match status" value="1"/>
</dbReference>
<dbReference type="InterPro" id="IPR000801">
    <property type="entry name" value="Esterase-like"/>
</dbReference>
<evidence type="ECO:0000259" key="2">
    <source>
        <dbReference type="Pfam" id="PF00326"/>
    </source>
</evidence>
<dbReference type="EMBL" id="FONW01000002">
    <property type="protein sequence ID" value="SFF03341.1"/>
    <property type="molecule type" value="Genomic_DNA"/>
</dbReference>
<dbReference type="Pfam" id="PF00326">
    <property type="entry name" value="Peptidase_S9"/>
    <property type="match status" value="1"/>
</dbReference>
<organism evidence="3 4">
    <name type="scientific">Sunxiuqinia elliptica</name>
    <dbReference type="NCBI Taxonomy" id="655355"/>
    <lineage>
        <taxon>Bacteria</taxon>
        <taxon>Pseudomonadati</taxon>
        <taxon>Bacteroidota</taxon>
        <taxon>Bacteroidia</taxon>
        <taxon>Marinilabiliales</taxon>
        <taxon>Prolixibacteraceae</taxon>
        <taxon>Sunxiuqinia</taxon>
    </lineage>
</organism>
<keyword evidence="1" id="KW-0732">Signal</keyword>
<dbReference type="Gene3D" id="3.40.50.1820">
    <property type="entry name" value="alpha/beta hydrolase"/>
    <property type="match status" value="1"/>
</dbReference>
<evidence type="ECO:0000313" key="3">
    <source>
        <dbReference type="EMBL" id="SFF03341.1"/>
    </source>
</evidence>
<keyword evidence="4" id="KW-1185">Reference proteome</keyword>
<dbReference type="InterPro" id="IPR029058">
    <property type="entry name" value="AB_hydrolase_fold"/>
</dbReference>
<dbReference type="GO" id="GO:0008236">
    <property type="term" value="F:serine-type peptidase activity"/>
    <property type="evidence" value="ECO:0007669"/>
    <property type="project" value="InterPro"/>
</dbReference>
<sequence length="293" mass="34169">MLNEAPQHAFYIFACSNLTNMYQRYFFLLLMGLFFLITSPSQAQNNTKKVRYNYLTFLPENYDSLQHQLYPVIFYLHGRSVSGTNINRIKRYGLPFFLDRGKKMDFIVVAPQCPWGKNWASENWLDTIYSEVSSQYRIDPDRVYLTGMSLGGFGTWELANRYPHRFAAIAPLCGGGKTQWAENLAHLPVWVFHGTADRQVPVRRSDQMVEALKAQGAAVTYSRLKNTGHDIHRTYNNDQLYEWFLRYTRRPFPFETDSIPTINSRTLAEVFPQLNEIPKSLPIEPIKLERFIQ</sequence>